<dbReference type="InterPro" id="IPR038750">
    <property type="entry name" value="YczE/YyaS-like"/>
</dbReference>
<dbReference type="AlphaFoldDB" id="A0A345Z291"/>
<protein>
    <submittedName>
        <fullName evidence="2">Transmembrane protein</fullName>
    </submittedName>
</protein>
<keyword evidence="3" id="KW-1185">Reference proteome</keyword>
<proteinExistence type="predicted"/>
<keyword evidence="1 2" id="KW-0812">Transmembrane</keyword>
<feature type="transmembrane region" description="Helical" evidence="1">
    <location>
        <begin position="237"/>
        <end position="257"/>
    </location>
</feature>
<reference evidence="2 3" key="1">
    <citation type="submission" date="2018-07" db="EMBL/GenBank/DDBJ databases">
        <title>Complete genome sequence of Spiroplasma alleghenense PLHS-1 (ATCC 51752).</title>
        <authorList>
            <person name="Chou L."/>
            <person name="Lee T.-Y."/>
            <person name="Tsai Y.-M."/>
            <person name="Kuo C.-H."/>
        </authorList>
    </citation>
    <scope>NUCLEOTIDE SEQUENCE [LARGE SCALE GENOMIC DNA]</scope>
    <source>
        <strain evidence="2 3">PLHS-1</strain>
    </source>
</reference>
<feature type="transmembrane region" description="Helical" evidence="1">
    <location>
        <begin position="80"/>
        <end position="102"/>
    </location>
</feature>
<organism evidence="2 3">
    <name type="scientific">Spiroplasma alleghenense</name>
    <dbReference type="NCBI Taxonomy" id="216931"/>
    <lineage>
        <taxon>Bacteria</taxon>
        <taxon>Bacillati</taxon>
        <taxon>Mycoplasmatota</taxon>
        <taxon>Mollicutes</taxon>
        <taxon>Entomoplasmatales</taxon>
        <taxon>Spiroplasmataceae</taxon>
        <taxon>Spiroplasma</taxon>
    </lineage>
</organism>
<dbReference type="KEGG" id="salx:SALLE_v1c00440"/>
<accession>A0A345Z291</accession>
<keyword evidence="1" id="KW-0472">Membrane</keyword>
<sequence>MKQFINDFNKIIKTEWKILLSRFGIFVLGWFLFTLSIALYTPTSVGASQIDFTIFNFLGAFSDGGIRPNGEIDLTSYSTYLLLFYVIMMVITVIMGSINVAIDYKKNRNVQKIYWYILFVIGDIISLFIIPLGVKMQMLYIDESMFAGYSENAVKILRFVVFISAFLIYCLSIALMVYCGIMPGVYNSIAEEFRKLTKMSYQASRILWDFLLIVPGLILLIFINWSSDLKLAFLGNYLYFGTVFFIFLTGPLVGVLLKQFNKIYNIKDKTAALYQEPKN</sequence>
<evidence type="ECO:0000313" key="2">
    <source>
        <dbReference type="EMBL" id="AXK50720.1"/>
    </source>
</evidence>
<name>A0A345Z291_9MOLU</name>
<feature type="transmembrane region" description="Helical" evidence="1">
    <location>
        <begin position="20"/>
        <end position="40"/>
    </location>
</feature>
<feature type="transmembrane region" description="Helical" evidence="1">
    <location>
        <begin position="156"/>
        <end position="185"/>
    </location>
</feature>
<dbReference type="Proteomes" id="UP000254792">
    <property type="component" value="Chromosome"/>
</dbReference>
<feature type="transmembrane region" description="Helical" evidence="1">
    <location>
        <begin position="114"/>
        <end position="136"/>
    </location>
</feature>
<dbReference type="NCBIfam" id="NF045987">
    <property type="entry name" value="SPE_1075_fam"/>
    <property type="match status" value="1"/>
</dbReference>
<dbReference type="Pfam" id="PF19700">
    <property type="entry name" value="DUF6198"/>
    <property type="match status" value="1"/>
</dbReference>
<keyword evidence="1" id="KW-1133">Transmembrane helix</keyword>
<dbReference type="EMBL" id="CP031376">
    <property type="protein sequence ID" value="AXK50720.1"/>
    <property type="molecule type" value="Genomic_DNA"/>
</dbReference>
<evidence type="ECO:0000256" key="1">
    <source>
        <dbReference type="SAM" id="Phobius"/>
    </source>
</evidence>
<evidence type="ECO:0000313" key="3">
    <source>
        <dbReference type="Proteomes" id="UP000254792"/>
    </source>
</evidence>
<dbReference type="OrthoDB" id="397671at2"/>
<feature type="transmembrane region" description="Helical" evidence="1">
    <location>
        <begin position="206"/>
        <end position="225"/>
    </location>
</feature>
<gene>
    <name evidence="2" type="ORF">SALLE_v1c00440</name>
</gene>
<dbReference type="RefSeq" id="WP_115557651.1">
    <property type="nucleotide sequence ID" value="NZ_CP031376.1"/>
</dbReference>